<evidence type="ECO:0000313" key="2">
    <source>
        <dbReference type="EMBL" id="RKF17352.1"/>
    </source>
</evidence>
<organism evidence="2 3">
    <name type="scientific">Altericroceibacterium spongiae</name>
    <dbReference type="NCBI Taxonomy" id="2320269"/>
    <lineage>
        <taxon>Bacteria</taxon>
        <taxon>Pseudomonadati</taxon>
        <taxon>Pseudomonadota</taxon>
        <taxon>Alphaproteobacteria</taxon>
        <taxon>Sphingomonadales</taxon>
        <taxon>Erythrobacteraceae</taxon>
        <taxon>Altericroceibacterium</taxon>
    </lineage>
</organism>
<feature type="signal peptide" evidence="1">
    <location>
        <begin position="1"/>
        <end position="24"/>
    </location>
</feature>
<keyword evidence="3" id="KW-1185">Reference proteome</keyword>
<dbReference type="AlphaFoldDB" id="A0A420E9A5"/>
<dbReference type="RefSeq" id="WP_024020857.1">
    <property type="nucleotide sequence ID" value="NZ_RAPF01000016.1"/>
</dbReference>
<evidence type="ECO:0000256" key="1">
    <source>
        <dbReference type="SAM" id="SignalP"/>
    </source>
</evidence>
<evidence type="ECO:0008006" key="4">
    <source>
        <dbReference type="Google" id="ProtNLM"/>
    </source>
</evidence>
<feature type="chain" id="PRO_5019310346" description="C-type lysozyme inhibitor domain-containing protein" evidence="1">
    <location>
        <begin position="25"/>
        <end position="121"/>
    </location>
</feature>
<dbReference type="OrthoDB" id="7433355at2"/>
<dbReference type="PROSITE" id="PS51257">
    <property type="entry name" value="PROKAR_LIPOPROTEIN"/>
    <property type="match status" value="1"/>
</dbReference>
<keyword evidence="1" id="KW-0732">Signal</keyword>
<comment type="caution">
    <text evidence="2">The sequence shown here is derived from an EMBL/GenBank/DDBJ whole genome shotgun (WGS) entry which is preliminary data.</text>
</comment>
<protein>
    <recommendedName>
        <fullName evidence="4">C-type lysozyme inhibitor domain-containing protein</fullName>
    </recommendedName>
</protein>
<accession>A0A420E9A5</accession>
<evidence type="ECO:0000313" key="3">
    <source>
        <dbReference type="Proteomes" id="UP000284395"/>
    </source>
</evidence>
<dbReference type="Proteomes" id="UP000284395">
    <property type="component" value="Unassembled WGS sequence"/>
</dbReference>
<gene>
    <name evidence="2" type="ORF">D6851_16735</name>
</gene>
<sequence>MTGRRATTILFLPAALALAGCTNASEDREAQDHIPGSDPDAIERHIYVCSDRRSYLVDVFRDGLTIDLTPPDGKPLRLSAFSQDPTYVGNGITARISGPVLHIERANRPVLTCRQKLGGRG</sequence>
<proteinExistence type="predicted"/>
<reference evidence="2 3" key="1">
    <citation type="submission" date="2018-09" db="EMBL/GenBank/DDBJ databases">
        <title>Altererythrobacter spongiae sp. nov., isolated from a marine sponge.</title>
        <authorList>
            <person name="Zhuang L."/>
            <person name="Luo L."/>
        </authorList>
    </citation>
    <scope>NUCLEOTIDE SEQUENCE [LARGE SCALE GENOMIC DNA]</scope>
    <source>
        <strain evidence="2 3">HN-Y73</strain>
    </source>
</reference>
<dbReference type="EMBL" id="RAPF01000016">
    <property type="protein sequence ID" value="RKF17352.1"/>
    <property type="molecule type" value="Genomic_DNA"/>
</dbReference>
<name>A0A420E9A5_9SPHN</name>